<evidence type="ECO:0000256" key="3">
    <source>
        <dbReference type="ARBA" id="ARBA00022692"/>
    </source>
</evidence>
<accession>A0ABU0S5S0</accession>
<proteinExistence type="predicted"/>
<gene>
    <name evidence="7" type="ORF">QFZ34_000225</name>
</gene>
<dbReference type="EMBL" id="JAUSZT010000001">
    <property type="protein sequence ID" value="MDQ0995048.1"/>
    <property type="molecule type" value="Genomic_DNA"/>
</dbReference>
<comment type="subcellular location">
    <subcellularLocation>
        <location evidence="1">Cell membrane</location>
        <topology evidence="1">Multi-pass membrane protein</topology>
    </subcellularLocation>
</comment>
<feature type="transmembrane region" description="Helical" evidence="6">
    <location>
        <begin position="50"/>
        <end position="72"/>
    </location>
</feature>
<organism evidence="7 8">
    <name type="scientific">Phyllobacterium ifriqiyense</name>
    <dbReference type="NCBI Taxonomy" id="314238"/>
    <lineage>
        <taxon>Bacteria</taxon>
        <taxon>Pseudomonadati</taxon>
        <taxon>Pseudomonadota</taxon>
        <taxon>Alphaproteobacteria</taxon>
        <taxon>Hyphomicrobiales</taxon>
        <taxon>Phyllobacteriaceae</taxon>
        <taxon>Phyllobacterium</taxon>
    </lineage>
</organism>
<keyword evidence="4 6" id="KW-1133">Transmembrane helix</keyword>
<keyword evidence="5 6" id="KW-0472">Membrane</keyword>
<evidence type="ECO:0000256" key="5">
    <source>
        <dbReference type="ARBA" id="ARBA00023136"/>
    </source>
</evidence>
<dbReference type="Proteomes" id="UP001237780">
    <property type="component" value="Unassembled WGS sequence"/>
</dbReference>
<feature type="transmembrane region" description="Helical" evidence="6">
    <location>
        <begin position="142"/>
        <end position="164"/>
    </location>
</feature>
<evidence type="ECO:0000256" key="1">
    <source>
        <dbReference type="ARBA" id="ARBA00004651"/>
    </source>
</evidence>
<keyword evidence="2" id="KW-1003">Cell membrane</keyword>
<evidence type="ECO:0000313" key="8">
    <source>
        <dbReference type="Proteomes" id="UP001237780"/>
    </source>
</evidence>
<dbReference type="Pfam" id="PF01810">
    <property type="entry name" value="LysE"/>
    <property type="match status" value="1"/>
</dbReference>
<reference evidence="7 8" key="1">
    <citation type="submission" date="2023-07" db="EMBL/GenBank/DDBJ databases">
        <title>Comparative genomics of wheat-associated soil bacteria to identify genetic determinants of phenazine resistance.</title>
        <authorList>
            <person name="Mouncey N."/>
        </authorList>
    </citation>
    <scope>NUCLEOTIDE SEQUENCE [LARGE SCALE GENOMIC DNA]</scope>
    <source>
        <strain evidence="7 8">W4I11</strain>
    </source>
</reference>
<keyword evidence="8" id="KW-1185">Reference proteome</keyword>
<dbReference type="PANTHER" id="PTHR30086">
    <property type="entry name" value="ARGININE EXPORTER PROTEIN ARGO"/>
    <property type="match status" value="1"/>
</dbReference>
<keyword evidence="3 6" id="KW-0812">Transmembrane</keyword>
<evidence type="ECO:0000313" key="7">
    <source>
        <dbReference type="EMBL" id="MDQ0995048.1"/>
    </source>
</evidence>
<sequence>MEFQTIALFTATVLPLICTPGPDMLFVASQALSAGTIAGLRATAGVCLGYMIHSALVACGVAAIIAASPLLFEGLRWLGIAYLIYLACRLIRSSLTPGILSIAAKSSSGQLKRGFLTALFNPKGMMIYIAILPQFMREGSNGALQAGILSAVFVCWCAVVYTLLSTAIGKAGHRSGFNDRRRRTIEASAGGLLIIAATFMAGH</sequence>
<dbReference type="PANTHER" id="PTHR30086:SF20">
    <property type="entry name" value="ARGININE EXPORTER PROTEIN ARGO-RELATED"/>
    <property type="match status" value="1"/>
</dbReference>
<protein>
    <submittedName>
        <fullName evidence="7">Threonine/homoserine/homoserine lactone efflux protein</fullName>
    </submittedName>
</protein>
<feature type="transmembrane region" description="Helical" evidence="6">
    <location>
        <begin position="115"/>
        <end position="136"/>
    </location>
</feature>
<feature type="transmembrane region" description="Helical" evidence="6">
    <location>
        <begin position="185"/>
        <end position="202"/>
    </location>
</feature>
<dbReference type="InterPro" id="IPR001123">
    <property type="entry name" value="LeuE-type"/>
</dbReference>
<name>A0ABU0S5S0_9HYPH</name>
<dbReference type="PIRSF" id="PIRSF006324">
    <property type="entry name" value="LeuE"/>
    <property type="match status" value="1"/>
</dbReference>
<comment type="caution">
    <text evidence="7">The sequence shown here is derived from an EMBL/GenBank/DDBJ whole genome shotgun (WGS) entry which is preliminary data.</text>
</comment>
<dbReference type="RefSeq" id="WP_307275701.1">
    <property type="nucleotide sequence ID" value="NZ_JAUSZT010000001.1"/>
</dbReference>
<evidence type="ECO:0000256" key="2">
    <source>
        <dbReference type="ARBA" id="ARBA00022475"/>
    </source>
</evidence>
<evidence type="ECO:0000256" key="4">
    <source>
        <dbReference type="ARBA" id="ARBA00022989"/>
    </source>
</evidence>
<evidence type="ECO:0000256" key="6">
    <source>
        <dbReference type="SAM" id="Phobius"/>
    </source>
</evidence>